<feature type="non-terminal residue" evidence="1">
    <location>
        <position position="40"/>
    </location>
</feature>
<sequence length="40" mass="4649">MLKTKYLLSLILILLLTFTLIGNCADLFDTYDQRIELTID</sequence>
<protein>
    <submittedName>
        <fullName evidence="1">Uncharacterized protein</fullName>
    </submittedName>
</protein>
<name>X1M3Y9_9ZZZZ</name>
<proteinExistence type="predicted"/>
<gene>
    <name evidence="1" type="ORF">S06H3_24638</name>
</gene>
<dbReference type="EMBL" id="BARV01013798">
    <property type="protein sequence ID" value="GAI26322.1"/>
    <property type="molecule type" value="Genomic_DNA"/>
</dbReference>
<organism evidence="1">
    <name type="scientific">marine sediment metagenome</name>
    <dbReference type="NCBI Taxonomy" id="412755"/>
    <lineage>
        <taxon>unclassified sequences</taxon>
        <taxon>metagenomes</taxon>
        <taxon>ecological metagenomes</taxon>
    </lineage>
</organism>
<comment type="caution">
    <text evidence="1">The sequence shown here is derived from an EMBL/GenBank/DDBJ whole genome shotgun (WGS) entry which is preliminary data.</text>
</comment>
<evidence type="ECO:0000313" key="1">
    <source>
        <dbReference type="EMBL" id="GAI26322.1"/>
    </source>
</evidence>
<dbReference type="AlphaFoldDB" id="X1M3Y9"/>
<accession>X1M3Y9</accession>
<reference evidence="1" key="1">
    <citation type="journal article" date="2014" name="Front. Microbiol.">
        <title>High frequency of phylogenetically diverse reductive dehalogenase-homologous genes in deep subseafloor sedimentary metagenomes.</title>
        <authorList>
            <person name="Kawai M."/>
            <person name="Futagami T."/>
            <person name="Toyoda A."/>
            <person name="Takaki Y."/>
            <person name="Nishi S."/>
            <person name="Hori S."/>
            <person name="Arai W."/>
            <person name="Tsubouchi T."/>
            <person name="Morono Y."/>
            <person name="Uchiyama I."/>
            <person name="Ito T."/>
            <person name="Fujiyama A."/>
            <person name="Inagaki F."/>
            <person name="Takami H."/>
        </authorList>
    </citation>
    <scope>NUCLEOTIDE SEQUENCE</scope>
    <source>
        <strain evidence="1">Expedition CK06-06</strain>
    </source>
</reference>